<evidence type="ECO:0000313" key="3">
    <source>
        <dbReference type="EMBL" id="VDL88281.1"/>
    </source>
</evidence>
<accession>A0A183SCE8</accession>
<name>A0A183SCE8_SCHSO</name>
<dbReference type="AlphaFoldDB" id="A0A183SCE8"/>
<proteinExistence type="predicted"/>
<evidence type="ECO:0000313" key="4">
    <source>
        <dbReference type="Proteomes" id="UP000275846"/>
    </source>
</evidence>
<keyword evidence="2" id="KW-0732">Signal</keyword>
<dbReference type="WBParaSite" id="SSLN_0000196401-mRNA-1">
    <property type="protein sequence ID" value="SSLN_0000196401-mRNA-1"/>
    <property type="gene ID" value="SSLN_0000196401"/>
</dbReference>
<evidence type="ECO:0000256" key="1">
    <source>
        <dbReference type="SAM" id="MobiDB-lite"/>
    </source>
</evidence>
<reference evidence="5" key="1">
    <citation type="submission" date="2016-06" db="UniProtKB">
        <authorList>
            <consortium name="WormBaseParasite"/>
        </authorList>
    </citation>
    <scope>IDENTIFICATION</scope>
</reference>
<dbReference type="Proteomes" id="UP000275846">
    <property type="component" value="Unassembled WGS sequence"/>
</dbReference>
<evidence type="ECO:0000256" key="2">
    <source>
        <dbReference type="SAM" id="SignalP"/>
    </source>
</evidence>
<feature type="region of interest" description="Disordered" evidence="1">
    <location>
        <begin position="43"/>
        <end position="78"/>
    </location>
</feature>
<dbReference type="EMBL" id="UYSU01009086">
    <property type="protein sequence ID" value="VDL88281.1"/>
    <property type="molecule type" value="Genomic_DNA"/>
</dbReference>
<reference evidence="3 4" key="2">
    <citation type="submission" date="2018-11" db="EMBL/GenBank/DDBJ databases">
        <authorList>
            <consortium name="Pathogen Informatics"/>
        </authorList>
    </citation>
    <scope>NUCLEOTIDE SEQUENCE [LARGE SCALE GENOMIC DNA]</scope>
    <source>
        <strain evidence="3 4">NST_G2</strain>
    </source>
</reference>
<feature type="chain" id="PRO_5043141114" evidence="2">
    <location>
        <begin position="16"/>
        <end position="78"/>
    </location>
</feature>
<protein>
    <submittedName>
        <fullName evidence="5">Integral membrane protein</fullName>
    </submittedName>
</protein>
<keyword evidence="4" id="KW-1185">Reference proteome</keyword>
<feature type="signal peptide" evidence="2">
    <location>
        <begin position="1"/>
        <end position="15"/>
    </location>
</feature>
<sequence length="78" mass="8371">MGHGLVLVGPKLAWAAYGVAVAPIVAHFERGRWEVRESDIPDVEAPTTPETLTWISPPVGTVARGMATGKNPNSRSHR</sequence>
<organism evidence="5">
    <name type="scientific">Schistocephalus solidus</name>
    <name type="common">Tapeworm</name>
    <dbReference type="NCBI Taxonomy" id="70667"/>
    <lineage>
        <taxon>Eukaryota</taxon>
        <taxon>Metazoa</taxon>
        <taxon>Spiralia</taxon>
        <taxon>Lophotrochozoa</taxon>
        <taxon>Platyhelminthes</taxon>
        <taxon>Cestoda</taxon>
        <taxon>Eucestoda</taxon>
        <taxon>Diphyllobothriidea</taxon>
        <taxon>Diphyllobothriidae</taxon>
        <taxon>Schistocephalus</taxon>
    </lineage>
</organism>
<gene>
    <name evidence="3" type="ORF">SSLN_LOCUS1896</name>
</gene>
<evidence type="ECO:0000313" key="5">
    <source>
        <dbReference type="WBParaSite" id="SSLN_0000196401-mRNA-1"/>
    </source>
</evidence>